<reference evidence="4" key="1">
    <citation type="journal article" date="2019" name="Int. J. Syst. Evol. Microbiol.">
        <title>The Global Catalogue of Microorganisms (GCM) 10K type strain sequencing project: providing services to taxonomists for standard genome sequencing and annotation.</title>
        <authorList>
            <consortium name="The Broad Institute Genomics Platform"/>
            <consortium name="The Broad Institute Genome Sequencing Center for Infectious Disease"/>
            <person name="Wu L."/>
            <person name="Ma J."/>
        </authorList>
    </citation>
    <scope>NUCLEOTIDE SEQUENCE [LARGE SCALE GENOMIC DNA]</scope>
    <source>
        <strain evidence="4">JCM 11483</strain>
    </source>
</reference>
<proteinExistence type="inferred from homology"/>
<dbReference type="SUPFAM" id="SSF82784">
    <property type="entry name" value="OsmC-like"/>
    <property type="match status" value="1"/>
</dbReference>
<dbReference type="InterPro" id="IPR036102">
    <property type="entry name" value="OsmC/Ohrsf"/>
</dbReference>
<feature type="region of interest" description="Disordered" evidence="2">
    <location>
        <begin position="1"/>
        <end position="57"/>
    </location>
</feature>
<dbReference type="Pfam" id="PF02566">
    <property type="entry name" value="OsmC"/>
    <property type="match status" value="1"/>
</dbReference>
<dbReference type="PANTHER" id="PTHR33797">
    <property type="entry name" value="ORGANIC HYDROPEROXIDE RESISTANCE PROTEIN-LIKE"/>
    <property type="match status" value="1"/>
</dbReference>
<protein>
    <submittedName>
        <fullName evidence="3">OsmC family protein</fullName>
    </submittedName>
</protein>
<dbReference type="Proteomes" id="UP001501736">
    <property type="component" value="Unassembled WGS sequence"/>
</dbReference>
<evidence type="ECO:0000256" key="1">
    <source>
        <dbReference type="ARBA" id="ARBA00007378"/>
    </source>
</evidence>
<feature type="compositionally biased region" description="Polar residues" evidence="2">
    <location>
        <begin position="1"/>
        <end position="12"/>
    </location>
</feature>
<dbReference type="EMBL" id="BAAAYG010000010">
    <property type="protein sequence ID" value="GAA3286859.1"/>
    <property type="molecule type" value="Genomic_DNA"/>
</dbReference>
<organism evidence="3 4">
    <name type="scientific">Nesterenkonia halobia</name>
    <dbReference type="NCBI Taxonomy" id="37922"/>
    <lineage>
        <taxon>Bacteria</taxon>
        <taxon>Bacillati</taxon>
        <taxon>Actinomycetota</taxon>
        <taxon>Actinomycetes</taxon>
        <taxon>Micrococcales</taxon>
        <taxon>Micrococcaceae</taxon>
        <taxon>Nesterenkonia</taxon>
    </lineage>
</organism>
<evidence type="ECO:0000313" key="3">
    <source>
        <dbReference type="EMBL" id="GAA3286859.1"/>
    </source>
</evidence>
<dbReference type="PANTHER" id="PTHR33797:SF2">
    <property type="entry name" value="ORGANIC HYDROPEROXIDE RESISTANCE PROTEIN-LIKE"/>
    <property type="match status" value="1"/>
</dbReference>
<dbReference type="RefSeq" id="WP_344721361.1">
    <property type="nucleotide sequence ID" value="NZ_BAAAYG010000010.1"/>
</dbReference>
<keyword evidence="4" id="KW-1185">Reference proteome</keyword>
<accession>A0ABP6RHZ1</accession>
<gene>
    <name evidence="3" type="ORF">GCM10020260_22330</name>
</gene>
<comment type="similarity">
    <text evidence="1">Belongs to the OsmC/Ohr family.</text>
</comment>
<dbReference type="InterPro" id="IPR019953">
    <property type="entry name" value="OHR"/>
</dbReference>
<dbReference type="InterPro" id="IPR003718">
    <property type="entry name" value="OsmC/Ohr_fam"/>
</dbReference>
<sequence length="155" mass="16606">MSTAQKSESGPRTSALYIARAENQGGTDGTVQVENGPVLGTASPADPHRGPDSGFDPEQFVAMAWSTCLNATLEKVLDEHGLENDSRVRVEVELHREAEAPGYRFEPTAVVAIEGLEEDRARELADEAHARCPVSKLLSGPDVSTMRVEEFSAGA</sequence>
<evidence type="ECO:0000313" key="4">
    <source>
        <dbReference type="Proteomes" id="UP001501736"/>
    </source>
</evidence>
<evidence type="ECO:0000256" key="2">
    <source>
        <dbReference type="SAM" id="MobiDB-lite"/>
    </source>
</evidence>
<dbReference type="InterPro" id="IPR015946">
    <property type="entry name" value="KH_dom-like_a/b"/>
</dbReference>
<dbReference type="Gene3D" id="3.30.300.20">
    <property type="match status" value="1"/>
</dbReference>
<name>A0ABP6RHZ1_9MICC</name>
<comment type="caution">
    <text evidence="3">The sequence shown here is derived from an EMBL/GenBank/DDBJ whole genome shotgun (WGS) entry which is preliminary data.</text>
</comment>